<dbReference type="InterPro" id="IPR029478">
    <property type="entry name" value="TM1586_NiRdase"/>
</dbReference>
<evidence type="ECO:0000313" key="3">
    <source>
        <dbReference type="Proteomes" id="UP000234935"/>
    </source>
</evidence>
<evidence type="ECO:0000313" key="2">
    <source>
        <dbReference type="EMBL" id="PLS26588.1"/>
    </source>
</evidence>
<evidence type="ECO:0000259" key="1">
    <source>
        <dbReference type="Pfam" id="PF14512"/>
    </source>
</evidence>
<dbReference type="GO" id="GO:0016491">
    <property type="term" value="F:oxidoreductase activity"/>
    <property type="evidence" value="ECO:0007669"/>
    <property type="project" value="InterPro"/>
</dbReference>
<reference evidence="2 3" key="1">
    <citation type="submission" date="2017-07" db="EMBL/GenBank/DDBJ databases">
        <title>Bifidobacterium novel species.</title>
        <authorList>
            <person name="Lugli G.A."/>
            <person name="Milani C."/>
            <person name="Duranti S."/>
            <person name="Mangifesta M."/>
        </authorList>
    </citation>
    <scope>NUCLEOTIDE SEQUENCE [LARGE SCALE GENOMIC DNA]</scope>
    <source>
        <strain evidence="3">Goo31D</strain>
    </source>
</reference>
<dbReference type="Gene3D" id="3.40.109.10">
    <property type="entry name" value="NADH Oxidase"/>
    <property type="match status" value="1"/>
</dbReference>
<dbReference type="Pfam" id="PF14512">
    <property type="entry name" value="TM1586_NiRdase"/>
    <property type="match status" value="1"/>
</dbReference>
<dbReference type="SUPFAM" id="SSF55469">
    <property type="entry name" value="FMN-dependent nitroreductase-like"/>
    <property type="match status" value="1"/>
</dbReference>
<feature type="domain" description="Putative nitroreductase TM1586" evidence="1">
    <location>
        <begin position="3"/>
        <end position="209"/>
    </location>
</feature>
<keyword evidence="3" id="KW-1185">Reference proteome</keyword>
<accession>A0A2N5IXA5</accession>
<dbReference type="OrthoDB" id="9814075at2"/>
<sequence length="218" mass="23686">MDMQQAMSERHMVRKYLDKPIPADIVAKLEERVQKNNEAYGLSIKLMTDNGSAIPMAIKLLLAKDVNNFFIMAGPDGADERLGYAGADLMLYAQTLGLNTWWVGGTFSRKTVQREVGGAKPVGVVVVGYGATQGTPHKTKTPAQVSSYDGPAPQWFTDGVKAALFAPTALDKQDFFITGTGHDVSITCEESIFAGVNKGLVKYHFELGAGAQHFTWVQ</sequence>
<dbReference type="EMBL" id="NMYC01000005">
    <property type="protein sequence ID" value="PLS26588.1"/>
    <property type="molecule type" value="Genomic_DNA"/>
</dbReference>
<dbReference type="InterPro" id="IPR000415">
    <property type="entry name" value="Nitroreductase-like"/>
</dbReference>
<dbReference type="AlphaFoldDB" id="A0A2N5IXA5"/>
<protein>
    <submittedName>
        <fullName evidence="2">Nitroreductase</fullName>
    </submittedName>
</protein>
<comment type="caution">
    <text evidence="2">The sequence shown here is derived from an EMBL/GenBank/DDBJ whole genome shotgun (WGS) entry which is preliminary data.</text>
</comment>
<proteinExistence type="predicted"/>
<dbReference type="Proteomes" id="UP000234935">
    <property type="component" value="Unassembled WGS sequence"/>
</dbReference>
<name>A0A2N5IXA5_9BIFI</name>
<gene>
    <name evidence="2" type="ORF">CGZ88_1073</name>
</gene>
<organism evidence="2 3">
    <name type="scientific">Bifidobacterium anseris</name>
    <dbReference type="NCBI Taxonomy" id="2020963"/>
    <lineage>
        <taxon>Bacteria</taxon>
        <taxon>Bacillati</taxon>
        <taxon>Actinomycetota</taxon>
        <taxon>Actinomycetes</taxon>
        <taxon>Bifidobacteriales</taxon>
        <taxon>Bifidobacteriaceae</taxon>
        <taxon>Bifidobacterium</taxon>
    </lineage>
</organism>